<name>A0A3N4IPN4_ASCIM</name>
<organism evidence="5 6">
    <name type="scientific">Ascobolus immersus RN42</name>
    <dbReference type="NCBI Taxonomy" id="1160509"/>
    <lineage>
        <taxon>Eukaryota</taxon>
        <taxon>Fungi</taxon>
        <taxon>Dikarya</taxon>
        <taxon>Ascomycota</taxon>
        <taxon>Pezizomycotina</taxon>
        <taxon>Pezizomycetes</taxon>
        <taxon>Pezizales</taxon>
        <taxon>Ascobolaceae</taxon>
        <taxon>Ascobolus</taxon>
    </lineage>
</organism>
<evidence type="ECO:0000313" key="5">
    <source>
        <dbReference type="EMBL" id="RPA86160.1"/>
    </source>
</evidence>
<evidence type="ECO:0000256" key="4">
    <source>
        <dbReference type="SAM" id="MobiDB-lite"/>
    </source>
</evidence>
<dbReference type="Pfam" id="PF01730">
    <property type="entry name" value="UreF"/>
    <property type="match status" value="1"/>
</dbReference>
<dbReference type="GO" id="GO:0016151">
    <property type="term" value="F:nickel cation binding"/>
    <property type="evidence" value="ECO:0007669"/>
    <property type="project" value="InterPro"/>
</dbReference>
<gene>
    <name evidence="5" type="ORF">BJ508DRAFT_411350</name>
</gene>
<dbReference type="AlphaFoldDB" id="A0A3N4IPN4"/>
<evidence type="ECO:0000313" key="6">
    <source>
        <dbReference type="Proteomes" id="UP000275078"/>
    </source>
</evidence>
<dbReference type="STRING" id="1160509.A0A3N4IPN4"/>
<dbReference type="OrthoDB" id="2550922at2759"/>
<dbReference type="InterPro" id="IPR038277">
    <property type="entry name" value="UreF_sf"/>
</dbReference>
<dbReference type="PANTHER" id="PTHR33620">
    <property type="entry name" value="UREASE ACCESSORY PROTEIN F"/>
    <property type="match status" value="1"/>
</dbReference>
<dbReference type="EMBL" id="ML119650">
    <property type="protein sequence ID" value="RPA86160.1"/>
    <property type="molecule type" value="Genomic_DNA"/>
</dbReference>
<accession>A0A3N4IPN4</accession>
<evidence type="ECO:0008006" key="7">
    <source>
        <dbReference type="Google" id="ProtNLM"/>
    </source>
</evidence>
<dbReference type="PANTHER" id="PTHR33620:SF1">
    <property type="entry name" value="UREASE ACCESSORY PROTEIN F"/>
    <property type="match status" value="1"/>
</dbReference>
<feature type="region of interest" description="Disordered" evidence="4">
    <location>
        <begin position="43"/>
        <end position="68"/>
    </location>
</feature>
<reference evidence="5 6" key="1">
    <citation type="journal article" date="2018" name="Nat. Ecol. Evol.">
        <title>Pezizomycetes genomes reveal the molecular basis of ectomycorrhizal truffle lifestyle.</title>
        <authorList>
            <person name="Murat C."/>
            <person name="Payen T."/>
            <person name="Noel B."/>
            <person name="Kuo A."/>
            <person name="Morin E."/>
            <person name="Chen J."/>
            <person name="Kohler A."/>
            <person name="Krizsan K."/>
            <person name="Balestrini R."/>
            <person name="Da Silva C."/>
            <person name="Montanini B."/>
            <person name="Hainaut M."/>
            <person name="Levati E."/>
            <person name="Barry K.W."/>
            <person name="Belfiori B."/>
            <person name="Cichocki N."/>
            <person name="Clum A."/>
            <person name="Dockter R.B."/>
            <person name="Fauchery L."/>
            <person name="Guy J."/>
            <person name="Iotti M."/>
            <person name="Le Tacon F."/>
            <person name="Lindquist E.A."/>
            <person name="Lipzen A."/>
            <person name="Malagnac F."/>
            <person name="Mello A."/>
            <person name="Molinier V."/>
            <person name="Miyauchi S."/>
            <person name="Poulain J."/>
            <person name="Riccioni C."/>
            <person name="Rubini A."/>
            <person name="Sitrit Y."/>
            <person name="Splivallo R."/>
            <person name="Traeger S."/>
            <person name="Wang M."/>
            <person name="Zifcakova L."/>
            <person name="Wipf D."/>
            <person name="Zambonelli A."/>
            <person name="Paolocci F."/>
            <person name="Nowrousian M."/>
            <person name="Ottonello S."/>
            <person name="Baldrian P."/>
            <person name="Spatafora J.W."/>
            <person name="Henrissat B."/>
            <person name="Nagy L.G."/>
            <person name="Aury J.M."/>
            <person name="Wincker P."/>
            <person name="Grigoriev I.V."/>
            <person name="Bonfante P."/>
            <person name="Martin F.M."/>
        </authorList>
    </citation>
    <scope>NUCLEOTIDE SEQUENCE [LARGE SCALE GENOMIC DNA]</scope>
    <source>
        <strain evidence="5 6">RN42</strain>
    </source>
</reference>
<protein>
    <recommendedName>
        <fullName evidence="7">Urease accessory protein UreF</fullName>
    </recommendedName>
</protein>
<keyword evidence="1" id="KW-0996">Nickel insertion</keyword>
<keyword evidence="2" id="KW-0143">Chaperone</keyword>
<feature type="compositionally biased region" description="Polar residues" evidence="4">
    <location>
        <begin position="53"/>
        <end position="64"/>
    </location>
</feature>
<sequence length="258" mass="27656">MSTSTATQSPIQLPPPSPSHLLSLLTDSALPLSTFAFSSGLESRLSHPPLQPPNHSSTATQSPTPKDPFTLPTFLNTTLYSTSTLAVPFLLATHDNPTRASELNAQYTAQLLCPVQARASLSQGRALRKIYNESILPLLPPDASGQLRPKLTVQEGWHIPIIWAYVCHCCGISRRDAAWGFLWGVAKGVVSAAVRLAVCGPFVGQRVLVEIGGAVEAGVERGIKWEAEKGIGGCGMSWWGGEVVGGRQEILYSRVFNS</sequence>
<evidence type="ECO:0000256" key="2">
    <source>
        <dbReference type="ARBA" id="ARBA00023186"/>
    </source>
</evidence>
<keyword evidence="6" id="KW-1185">Reference proteome</keyword>
<dbReference type="Gene3D" id="1.10.4190.10">
    <property type="entry name" value="Urease accessory protein UreF"/>
    <property type="match status" value="1"/>
</dbReference>
<evidence type="ECO:0000256" key="3">
    <source>
        <dbReference type="ARBA" id="ARBA00046339"/>
    </source>
</evidence>
<comment type="similarity">
    <text evidence="3">Belongs to the UreF family.</text>
</comment>
<evidence type="ECO:0000256" key="1">
    <source>
        <dbReference type="ARBA" id="ARBA00022988"/>
    </source>
</evidence>
<proteinExistence type="inferred from homology"/>
<dbReference type="InterPro" id="IPR002639">
    <property type="entry name" value="UreF"/>
</dbReference>
<dbReference type="Proteomes" id="UP000275078">
    <property type="component" value="Unassembled WGS sequence"/>
</dbReference>